<evidence type="ECO:0000313" key="8">
    <source>
        <dbReference type="Proteomes" id="UP000289738"/>
    </source>
</evidence>
<dbReference type="InterPro" id="IPR020789">
    <property type="entry name" value="RNA_pol_suN_Zn-BS"/>
</dbReference>
<dbReference type="OrthoDB" id="10258858at2759"/>
<dbReference type="AlphaFoldDB" id="A0A444Z6X0"/>
<keyword evidence="4" id="KW-0862">Zinc</keyword>
<keyword evidence="5" id="KW-0804">Transcription</keyword>
<dbReference type="HAMAP" id="MF_00250">
    <property type="entry name" value="RNApol_arch_Rpo10"/>
    <property type="match status" value="1"/>
</dbReference>
<dbReference type="FunFam" id="1.10.10.60:FF:000024">
    <property type="entry name" value="DNA-directed RNA polymerases I, II, and III subunit"/>
    <property type="match status" value="1"/>
</dbReference>
<evidence type="ECO:0000256" key="4">
    <source>
        <dbReference type="ARBA" id="ARBA00022833"/>
    </source>
</evidence>
<reference evidence="7 8" key="1">
    <citation type="submission" date="2019-01" db="EMBL/GenBank/DDBJ databases">
        <title>Sequencing of cultivated peanut Arachis hypogaea provides insights into genome evolution and oil improvement.</title>
        <authorList>
            <person name="Chen X."/>
        </authorList>
    </citation>
    <scope>NUCLEOTIDE SEQUENCE [LARGE SCALE GENOMIC DNA]</scope>
    <source>
        <strain evidence="8">cv. Fuhuasheng</strain>
        <tissue evidence="7">Leaves</tissue>
    </source>
</reference>
<evidence type="ECO:0000256" key="3">
    <source>
        <dbReference type="ARBA" id="ARBA00022723"/>
    </source>
</evidence>
<keyword evidence="2" id="KW-0240">DNA-directed RNA polymerase</keyword>
<dbReference type="NCBIfam" id="NF003089">
    <property type="entry name" value="PRK04016.1"/>
    <property type="match status" value="1"/>
</dbReference>
<dbReference type="GO" id="GO:0006366">
    <property type="term" value="P:transcription by RNA polymerase II"/>
    <property type="evidence" value="ECO:0007669"/>
    <property type="project" value="TreeGrafter"/>
</dbReference>
<dbReference type="EMBL" id="SDMP01000015">
    <property type="protein sequence ID" value="RYR09915.1"/>
    <property type="molecule type" value="Genomic_DNA"/>
</dbReference>
<comment type="similarity">
    <text evidence="6">Belongs to the archaeal Rpo10/eukaryotic RPB10 RNA polymerase subunit family.</text>
</comment>
<dbReference type="GO" id="GO:0005665">
    <property type="term" value="C:RNA polymerase II, core complex"/>
    <property type="evidence" value="ECO:0007669"/>
    <property type="project" value="TreeGrafter"/>
</dbReference>
<evidence type="ECO:0000256" key="2">
    <source>
        <dbReference type="ARBA" id="ARBA00022478"/>
    </source>
</evidence>
<dbReference type="PANTHER" id="PTHR23431:SF9">
    <property type="entry name" value="DNA-DIRECTED RNA POLYMERASE SUBUNIT 10-LIKE PROTEIN"/>
    <property type="match status" value="1"/>
</dbReference>
<dbReference type="GO" id="GO:0003899">
    <property type="term" value="F:DNA-directed RNA polymerase activity"/>
    <property type="evidence" value="ECO:0007669"/>
    <property type="project" value="InterPro"/>
</dbReference>
<dbReference type="PROSITE" id="PS01112">
    <property type="entry name" value="RNA_POL_N_8KD"/>
    <property type="match status" value="1"/>
</dbReference>
<dbReference type="Gene3D" id="1.10.10.60">
    <property type="entry name" value="Homeodomain-like"/>
    <property type="match status" value="1"/>
</dbReference>
<keyword evidence="3" id="KW-0479">Metal-binding</keyword>
<gene>
    <name evidence="7" type="ORF">Ahy_B05g078351</name>
</gene>
<evidence type="ECO:0008006" key="9">
    <source>
        <dbReference type="Google" id="ProtNLM"/>
    </source>
</evidence>
<accession>A0A444Z6X0</accession>
<dbReference type="GO" id="GO:0005666">
    <property type="term" value="C:RNA polymerase III complex"/>
    <property type="evidence" value="ECO:0007669"/>
    <property type="project" value="TreeGrafter"/>
</dbReference>
<dbReference type="GO" id="GO:0003677">
    <property type="term" value="F:DNA binding"/>
    <property type="evidence" value="ECO:0007669"/>
    <property type="project" value="InterPro"/>
</dbReference>
<evidence type="ECO:0000256" key="5">
    <source>
        <dbReference type="ARBA" id="ARBA00023163"/>
    </source>
</evidence>
<comment type="caution">
    <text evidence="7">The sequence shown here is derived from an EMBL/GenBank/DDBJ whole genome shotgun (WGS) entry which is preliminary data.</text>
</comment>
<dbReference type="GO" id="GO:0006360">
    <property type="term" value="P:transcription by RNA polymerase I"/>
    <property type="evidence" value="ECO:0007669"/>
    <property type="project" value="TreeGrafter"/>
</dbReference>
<dbReference type="STRING" id="3818.A0A444Z6X0"/>
<dbReference type="Proteomes" id="UP000289738">
    <property type="component" value="Chromosome B05"/>
</dbReference>
<name>A0A444Z6X0_ARAHY</name>
<evidence type="ECO:0000256" key="6">
    <source>
        <dbReference type="ARBA" id="ARBA00025720"/>
    </source>
</evidence>
<protein>
    <recommendedName>
        <fullName evidence="9">DNA-directed RNA polymerase subunit 10-like protein</fullName>
    </recommendedName>
</protein>
<keyword evidence="8" id="KW-1185">Reference proteome</keyword>
<dbReference type="GO" id="GO:0005736">
    <property type="term" value="C:RNA polymerase I complex"/>
    <property type="evidence" value="ECO:0007669"/>
    <property type="project" value="TreeGrafter"/>
</dbReference>
<dbReference type="GO" id="GO:0042797">
    <property type="term" value="P:tRNA transcription by RNA polymerase III"/>
    <property type="evidence" value="ECO:0007669"/>
    <property type="project" value="TreeGrafter"/>
</dbReference>
<proteinExistence type="inferred from homology"/>
<dbReference type="InterPro" id="IPR000268">
    <property type="entry name" value="RPABC5/Rpb10"/>
</dbReference>
<dbReference type="InterPro" id="IPR023580">
    <property type="entry name" value="RNA_pol_su_RPB10"/>
</dbReference>
<organism evidence="7 8">
    <name type="scientific">Arachis hypogaea</name>
    <name type="common">Peanut</name>
    <dbReference type="NCBI Taxonomy" id="3818"/>
    <lineage>
        <taxon>Eukaryota</taxon>
        <taxon>Viridiplantae</taxon>
        <taxon>Streptophyta</taxon>
        <taxon>Embryophyta</taxon>
        <taxon>Tracheophyta</taxon>
        <taxon>Spermatophyta</taxon>
        <taxon>Magnoliopsida</taxon>
        <taxon>eudicotyledons</taxon>
        <taxon>Gunneridae</taxon>
        <taxon>Pentapetalae</taxon>
        <taxon>rosids</taxon>
        <taxon>fabids</taxon>
        <taxon>Fabales</taxon>
        <taxon>Fabaceae</taxon>
        <taxon>Papilionoideae</taxon>
        <taxon>50 kb inversion clade</taxon>
        <taxon>dalbergioids sensu lato</taxon>
        <taxon>Dalbergieae</taxon>
        <taxon>Pterocarpus clade</taxon>
        <taxon>Arachis</taxon>
    </lineage>
</organism>
<evidence type="ECO:0000313" key="7">
    <source>
        <dbReference type="EMBL" id="RYR09915.1"/>
    </source>
</evidence>
<evidence type="ECO:0000256" key="1">
    <source>
        <dbReference type="ARBA" id="ARBA00004123"/>
    </source>
</evidence>
<comment type="subcellular location">
    <subcellularLocation>
        <location evidence="1">Nucleus</location>
    </subcellularLocation>
</comment>
<dbReference type="GO" id="GO:0008270">
    <property type="term" value="F:zinc ion binding"/>
    <property type="evidence" value="ECO:0007669"/>
    <property type="project" value="InterPro"/>
</dbReference>
<sequence length="114" mass="13428">MNELKSDRFEREEREPTLFLSESRFHHRIPLREASRVFRGRSKMIIPVRCFTCGKVIGNKWDAYLDLLQSDYSEGDALDALGLVRYCCRRMLMTHVDLIEKLLNYNTLDKSDPS</sequence>
<dbReference type="SUPFAM" id="SSF46924">
    <property type="entry name" value="RNA polymerase subunit RPB10"/>
    <property type="match status" value="1"/>
</dbReference>
<dbReference type="Pfam" id="PF01194">
    <property type="entry name" value="RNA_pol_N"/>
    <property type="match status" value="1"/>
</dbReference>
<dbReference type="PANTHER" id="PTHR23431">
    <property type="entry name" value="DNA-DIRECTED RNA POLYMERASES I, II, AND III SUBUNIT RPABC5 FAMILY MEMBER"/>
    <property type="match status" value="1"/>
</dbReference>